<keyword evidence="2" id="KW-1185">Reference proteome</keyword>
<gene>
    <name evidence="1" type="ORF">BAY60_35650</name>
</gene>
<dbReference type="AlphaFoldDB" id="A0A2V4ABR8"/>
<dbReference type="RefSeq" id="WP_112278782.1">
    <property type="nucleotide sequence ID" value="NZ_CM009984.1"/>
</dbReference>
<organism evidence="1 2">
    <name type="scientific">Prauserella muralis</name>
    <dbReference type="NCBI Taxonomy" id="588067"/>
    <lineage>
        <taxon>Bacteria</taxon>
        <taxon>Bacillati</taxon>
        <taxon>Actinomycetota</taxon>
        <taxon>Actinomycetes</taxon>
        <taxon>Pseudonocardiales</taxon>
        <taxon>Pseudonocardiaceae</taxon>
        <taxon>Prauserella</taxon>
    </lineage>
</organism>
<keyword evidence="1" id="KW-0614">Plasmid</keyword>
<proteinExistence type="predicted"/>
<evidence type="ECO:0000313" key="1">
    <source>
        <dbReference type="EMBL" id="PXY16539.1"/>
    </source>
</evidence>
<evidence type="ECO:0000313" key="2">
    <source>
        <dbReference type="Proteomes" id="UP000249915"/>
    </source>
</evidence>
<accession>A0A2V4ABR8</accession>
<sequence>MHTAQLIHARQALHDDEEFLTRTRAGQYGEPAQHYLLGLLTDPLTADLADAELADALIEQLQHDE</sequence>
<name>A0A2V4ABR8_9PSEU</name>
<comment type="caution">
    <text evidence="1">The sequence shown here is derived from an EMBL/GenBank/DDBJ whole genome shotgun (WGS) entry which is preliminary data.</text>
</comment>
<dbReference type="EMBL" id="MASW01000024">
    <property type="protein sequence ID" value="PXY16539.1"/>
    <property type="molecule type" value="Genomic_DNA"/>
</dbReference>
<dbReference type="Proteomes" id="UP000249915">
    <property type="component" value="Plasmid pPmurDSM45305"/>
</dbReference>
<geneLocation type="plasmid" evidence="2">
    <name>ppmurdsm45305</name>
</geneLocation>
<reference evidence="1 2" key="1">
    <citation type="submission" date="2016-07" db="EMBL/GenBank/DDBJ databases">
        <title>Draft genome sequence of Prauserella muralis DSM 45305, isolated from a mould-covered wall in an indoor environment.</title>
        <authorList>
            <person name="Ruckert C."/>
            <person name="Albersmeier A."/>
            <person name="Jiang C.-L."/>
            <person name="Jiang Y."/>
            <person name="Kalinowski J."/>
            <person name="Schneider O."/>
            <person name="Winkler A."/>
            <person name="Zotchev S.B."/>
        </authorList>
    </citation>
    <scope>NUCLEOTIDE SEQUENCE [LARGE SCALE GENOMIC DNA]</scope>
    <source>
        <strain evidence="1 2">DSM 45305</strain>
        <plasmid evidence="2">ppmurdsm45305</plasmid>
    </source>
</reference>
<protein>
    <submittedName>
        <fullName evidence="1">Uncharacterized protein</fullName>
    </submittedName>
</protein>